<organism evidence="1 2">
    <name type="scientific">Plectonema radiosum NIES-515</name>
    <dbReference type="NCBI Taxonomy" id="2986073"/>
    <lineage>
        <taxon>Bacteria</taxon>
        <taxon>Bacillati</taxon>
        <taxon>Cyanobacteriota</taxon>
        <taxon>Cyanophyceae</taxon>
        <taxon>Oscillatoriophycideae</taxon>
        <taxon>Oscillatoriales</taxon>
        <taxon>Microcoleaceae</taxon>
        <taxon>Plectonema</taxon>
    </lineage>
</organism>
<reference evidence="1 2" key="1">
    <citation type="submission" date="2022-10" db="EMBL/GenBank/DDBJ databases">
        <title>Identification of biosynthetic pathway for the production of the potent trypsin inhibitor radiosumin.</title>
        <authorList>
            <person name="Fewer D.P."/>
            <person name="Delbaje E."/>
            <person name="Ouyang X."/>
            <person name="Agostino P.D."/>
            <person name="Wahlsten M."/>
            <person name="Jokela J."/>
            <person name="Permi P."/>
            <person name="Haapaniemi E."/>
            <person name="Koistinen H."/>
        </authorList>
    </citation>
    <scope>NUCLEOTIDE SEQUENCE [LARGE SCALE GENOMIC DNA]</scope>
    <source>
        <strain evidence="1 2">NIES-515</strain>
    </source>
</reference>
<sequence length="40" mass="4593">MSYLEKPSSKYNAICLMLKILGTDFRPVEMRSHEVSTLGF</sequence>
<gene>
    <name evidence="1" type="ORF">OGM63_29295</name>
</gene>
<proteinExistence type="predicted"/>
<dbReference type="RefSeq" id="WP_263749279.1">
    <property type="nucleotide sequence ID" value="NZ_JAOWRF010000414.1"/>
</dbReference>
<protein>
    <submittedName>
        <fullName evidence="1">Uncharacterized protein</fullName>
    </submittedName>
</protein>
<keyword evidence="2" id="KW-1185">Reference proteome</keyword>
<evidence type="ECO:0000313" key="2">
    <source>
        <dbReference type="Proteomes" id="UP001526143"/>
    </source>
</evidence>
<dbReference type="Proteomes" id="UP001526143">
    <property type="component" value="Unassembled WGS sequence"/>
</dbReference>
<dbReference type="EMBL" id="JAOWRF010000414">
    <property type="protein sequence ID" value="MCV3217557.1"/>
    <property type="molecule type" value="Genomic_DNA"/>
</dbReference>
<comment type="caution">
    <text evidence="1">The sequence shown here is derived from an EMBL/GenBank/DDBJ whole genome shotgun (WGS) entry which is preliminary data.</text>
</comment>
<accession>A0ABT3B852</accession>
<evidence type="ECO:0000313" key="1">
    <source>
        <dbReference type="EMBL" id="MCV3217557.1"/>
    </source>
</evidence>
<name>A0ABT3B852_9CYAN</name>